<evidence type="ECO:0000259" key="12">
    <source>
        <dbReference type="PROSITE" id="PS50188"/>
    </source>
</evidence>
<feature type="domain" description="RING-type" evidence="10">
    <location>
        <begin position="12"/>
        <end position="54"/>
    </location>
</feature>
<dbReference type="SUPFAM" id="SSF57850">
    <property type="entry name" value="RING/U-box"/>
    <property type="match status" value="1"/>
</dbReference>
<dbReference type="Gene3D" id="2.60.120.920">
    <property type="match status" value="1"/>
</dbReference>
<dbReference type="GO" id="GO:0045087">
    <property type="term" value="P:innate immune response"/>
    <property type="evidence" value="ECO:0007669"/>
    <property type="project" value="UniProtKB-KW"/>
</dbReference>
<name>A0A8C5MSJ1_9ANUR</name>
<dbReference type="SMART" id="SM00184">
    <property type="entry name" value="RING"/>
    <property type="match status" value="1"/>
</dbReference>
<dbReference type="PROSITE" id="PS50119">
    <property type="entry name" value="ZF_BBOX"/>
    <property type="match status" value="1"/>
</dbReference>
<proteinExistence type="predicted"/>
<reference evidence="13" key="2">
    <citation type="submission" date="2025-09" db="UniProtKB">
        <authorList>
            <consortium name="Ensembl"/>
        </authorList>
    </citation>
    <scope>IDENTIFICATION</scope>
</reference>
<dbReference type="InterPro" id="IPR003649">
    <property type="entry name" value="Bbox_C"/>
</dbReference>
<evidence type="ECO:0000256" key="7">
    <source>
        <dbReference type="ARBA" id="ARBA00023054"/>
    </source>
</evidence>
<evidence type="ECO:0000256" key="4">
    <source>
        <dbReference type="ARBA" id="ARBA00022786"/>
    </source>
</evidence>
<evidence type="ECO:0000256" key="9">
    <source>
        <dbReference type="SAM" id="Coils"/>
    </source>
</evidence>
<dbReference type="GO" id="GO:0005737">
    <property type="term" value="C:cytoplasm"/>
    <property type="evidence" value="ECO:0007669"/>
    <property type="project" value="UniProtKB-ARBA"/>
</dbReference>
<feature type="coiled-coil region" evidence="9">
    <location>
        <begin position="181"/>
        <end position="280"/>
    </location>
</feature>
<dbReference type="PANTHER" id="PTHR25465:SF41">
    <property type="entry name" value="E3 UBIQUITIN-PROTEIN LIGASE RNF135"/>
    <property type="match status" value="1"/>
</dbReference>
<evidence type="ECO:0000256" key="2">
    <source>
        <dbReference type="ARBA" id="ARBA00022723"/>
    </source>
</evidence>
<evidence type="ECO:0000256" key="6">
    <source>
        <dbReference type="ARBA" id="ARBA00022859"/>
    </source>
</evidence>
<evidence type="ECO:0000313" key="13">
    <source>
        <dbReference type="Ensembl" id="ENSLLEP00000016321.1"/>
    </source>
</evidence>
<dbReference type="CDD" id="cd16597">
    <property type="entry name" value="RING-HC_TRIM25_C-IV"/>
    <property type="match status" value="1"/>
</dbReference>
<dbReference type="InterPro" id="IPR013320">
    <property type="entry name" value="ConA-like_dom_sf"/>
</dbReference>
<evidence type="ECO:0000256" key="1">
    <source>
        <dbReference type="ARBA" id="ARBA00022588"/>
    </source>
</evidence>
<dbReference type="SUPFAM" id="SSF49899">
    <property type="entry name" value="Concanavalin A-like lectins/glucanases"/>
    <property type="match status" value="1"/>
</dbReference>
<dbReference type="Ensembl" id="ENSLLET00000016943.1">
    <property type="protein sequence ID" value="ENSLLEP00000016321.1"/>
    <property type="gene ID" value="ENSLLEG00000010411.1"/>
</dbReference>
<dbReference type="CDD" id="cd19769">
    <property type="entry name" value="Bbox2_TRIM16-like"/>
    <property type="match status" value="1"/>
</dbReference>
<dbReference type="InterPro" id="IPR003879">
    <property type="entry name" value="Butyrophylin_SPRY"/>
</dbReference>
<keyword evidence="5" id="KW-0862">Zinc</keyword>
<dbReference type="InterPro" id="IPR001841">
    <property type="entry name" value="Znf_RING"/>
</dbReference>
<keyword evidence="4" id="KW-0833">Ubl conjugation pathway</keyword>
<dbReference type="PROSITE" id="PS50188">
    <property type="entry name" value="B302_SPRY"/>
    <property type="match status" value="1"/>
</dbReference>
<dbReference type="Pfam" id="PF13445">
    <property type="entry name" value="zf-RING_UBOX"/>
    <property type="match status" value="1"/>
</dbReference>
<accession>A0A8C5MSJ1</accession>
<dbReference type="Gene3D" id="3.30.160.60">
    <property type="entry name" value="Classic Zinc Finger"/>
    <property type="match status" value="1"/>
</dbReference>
<sequence>MASADLRDELTCTICTDIYTDPVTLPCGHNYCQHCIKRTWDCQEDGESSCPECRRRYRTKPELKRNLTLCNLAESVKDSSEPLPKIVLISCDYCDSPAAKTCLHCEASLCDKHLKKHSKSPEHILVEPTTSLENRRCSNHKEILKFYCREDAACICVICRLDGEHRGHQVETLNEASEKKKETLRIILEKLILDREKTEKRVQSLQEFGREVQEKTTWVTEQVTALIMDIREQLEALEERVLSEISRQEEQVSLRVSDQIRQLEIKKEELSRKMGDIEELCNMMDPLTVLQGQESTIPHFSYAEVEATNNRVSHDKKIHEISDLDLDLISMTLHSGLAGIVTDLKGQMDLSGSPRMFLEVIQSSDMFPDIIILPEIREDEFTNSMILLGINKGSNITRIENDTSTICLDVHTAGNNVFVSDDLKDLYWSEINQSRLERPERFEVPQVLSSRSFSSGQHYWEVEVSDSGEWIVGMAYPSIARSGYQSWIGHNIKSWGLLRCSDNRYYVRHDMRAISLPHVPSSQRLGIYVDYGAGQLVFYELSEPKRQLHMIKTPFTEPLHAAFSVGRRGWVKIRSHDN</sequence>
<dbReference type="SMART" id="SM00449">
    <property type="entry name" value="SPRY"/>
    <property type="match status" value="1"/>
</dbReference>
<feature type="domain" description="B30.2/SPRY" evidence="12">
    <location>
        <begin position="386"/>
        <end position="578"/>
    </location>
</feature>
<dbReference type="Pfam" id="PF00622">
    <property type="entry name" value="SPRY"/>
    <property type="match status" value="1"/>
</dbReference>
<organism evidence="13 14">
    <name type="scientific">Leptobrachium leishanense</name>
    <name type="common">Leishan spiny toad</name>
    <dbReference type="NCBI Taxonomy" id="445787"/>
    <lineage>
        <taxon>Eukaryota</taxon>
        <taxon>Metazoa</taxon>
        <taxon>Chordata</taxon>
        <taxon>Craniata</taxon>
        <taxon>Vertebrata</taxon>
        <taxon>Euteleostomi</taxon>
        <taxon>Amphibia</taxon>
        <taxon>Batrachia</taxon>
        <taxon>Anura</taxon>
        <taxon>Pelobatoidea</taxon>
        <taxon>Megophryidae</taxon>
        <taxon>Leptobrachium</taxon>
    </lineage>
</organism>
<keyword evidence="6" id="KW-0391">Immunity</keyword>
<dbReference type="SMART" id="SM00502">
    <property type="entry name" value="BBC"/>
    <property type="match status" value="1"/>
</dbReference>
<dbReference type="PANTHER" id="PTHR25465">
    <property type="entry name" value="B-BOX DOMAIN CONTAINING"/>
    <property type="match status" value="1"/>
</dbReference>
<dbReference type="InterPro" id="IPR043136">
    <property type="entry name" value="B30.2/SPRY_sf"/>
</dbReference>
<dbReference type="InterPro" id="IPR017907">
    <property type="entry name" value="Znf_RING_CS"/>
</dbReference>
<dbReference type="SMART" id="SM00336">
    <property type="entry name" value="BBOX"/>
    <property type="match status" value="1"/>
</dbReference>
<dbReference type="SUPFAM" id="SSF57845">
    <property type="entry name" value="B-box zinc-binding domain"/>
    <property type="match status" value="1"/>
</dbReference>
<dbReference type="InterPro" id="IPR051051">
    <property type="entry name" value="E3_ubiq-ligase_TRIM/RNF"/>
</dbReference>
<protein>
    <submittedName>
        <fullName evidence="13">Uncharacterized protein</fullName>
    </submittedName>
</protein>
<evidence type="ECO:0000256" key="5">
    <source>
        <dbReference type="ARBA" id="ARBA00022833"/>
    </source>
</evidence>
<dbReference type="PRINTS" id="PR01407">
    <property type="entry name" value="BUTYPHLNCDUF"/>
</dbReference>
<dbReference type="SMART" id="SM00589">
    <property type="entry name" value="PRY"/>
    <property type="match status" value="1"/>
</dbReference>
<keyword evidence="2" id="KW-0479">Metal-binding</keyword>
<dbReference type="CDD" id="cd12891">
    <property type="entry name" value="SPRY_PRY_C-I_2"/>
    <property type="match status" value="1"/>
</dbReference>
<keyword evidence="14" id="KW-1185">Reference proteome</keyword>
<feature type="domain" description="B box-type" evidence="11">
    <location>
        <begin position="132"/>
        <end position="173"/>
    </location>
</feature>
<dbReference type="OrthoDB" id="6270329at2759"/>
<dbReference type="InterPro" id="IPR001870">
    <property type="entry name" value="B30.2/SPRY"/>
</dbReference>
<keyword evidence="1" id="KW-0399">Innate immunity</keyword>
<evidence type="ECO:0000256" key="8">
    <source>
        <dbReference type="PROSITE-ProRule" id="PRU00024"/>
    </source>
</evidence>
<dbReference type="PROSITE" id="PS50089">
    <property type="entry name" value="ZF_RING_2"/>
    <property type="match status" value="1"/>
</dbReference>
<dbReference type="GO" id="GO:0008270">
    <property type="term" value="F:zinc ion binding"/>
    <property type="evidence" value="ECO:0007669"/>
    <property type="project" value="UniProtKB-KW"/>
</dbReference>
<dbReference type="InterPro" id="IPR006574">
    <property type="entry name" value="PRY"/>
</dbReference>
<dbReference type="InterPro" id="IPR013083">
    <property type="entry name" value="Znf_RING/FYVE/PHD"/>
</dbReference>
<dbReference type="Pfam" id="PF00643">
    <property type="entry name" value="zf-B_box"/>
    <property type="match status" value="1"/>
</dbReference>
<dbReference type="Gene3D" id="4.10.830.40">
    <property type="match status" value="1"/>
</dbReference>
<dbReference type="Pfam" id="PF13765">
    <property type="entry name" value="PRY"/>
    <property type="match status" value="1"/>
</dbReference>
<dbReference type="AlphaFoldDB" id="A0A8C5MSJ1"/>
<dbReference type="PROSITE" id="PS00518">
    <property type="entry name" value="ZF_RING_1"/>
    <property type="match status" value="1"/>
</dbReference>
<dbReference type="Gene3D" id="3.30.40.10">
    <property type="entry name" value="Zinc/RING finger domain, C3HC4 (zinc finger)"/>
    <property type="match status" value="1"/>
</dbReference>
<dbReference type="Proteomes" id="UP000694569">
    <property type="component" value="Unplaced"/>
</dbReference>
<evidence type="ECO:0000259" key="10">
    <source>
        <dbReference type="PROSITE" id="PS50089"/>
    </source>
</evidence>
<keyword evidence="7 9" id="KW-0175">Coiled coil</keyword>
<dbReference type="InterPro" id="IPR003877">
    <property type="entry name" value="SPRY_dom"/>
</dbReference>
<keyword evidence="3 8" id="KW-0863">Zinc-finger</keyword>
<dbReference type="GeneTree" id="ENSGT01030000234583"/>
<evidence type="ECO:0000256" key="3">
    <source>
        <dbReference type="ARBA" id="ARBA00022771"/>
    </source>
</evidence>
<reference evidence="13" key="1">
    <citation type="submission" date="2025-08" db="UniProtKB">
        <authorList>
            <consortium name="Ensembl"/>
        </authorList>
    </citation>
    <scope>IDENTIFICATION</scope>
</reference>
<dbReference type="InterPro" id="IPR000315">
    <property type="entry name" value="Znf_B-box"/>
</dbReference>
<dbReference type="InterPro" id="IPR027370">
    <property type="entry name" value="Znf-RING_euk"/>
</dbReference>
<evidence type="ECO:0000313" key="14">
    <source>
        <dbReference type="Proteomes" id="UP000694569"/>
    </source>
</evidence>
<evidence type="ECO:0000259" key="11">
    <source>
        <dbReference type="PROSITE" id="PS50119"/>
    </source>
</evidence>